<feature type="domain" description="Fe/B12 periplasmic-binding" evidence="9">
    <location>
        <begin position="319"/>
        <end position="579"/>
    </location>
</feature>
<dbReference type="AlphaFoldDB" id="A0A3D9JUG6"/>
<dbReference type="PRINTS" id="PR00032">
    <property type="entry name" value="HTHARAC"/>
</dbReference>
<dbReference type="Gene3D" id="3.40.50.1980">
    <property type="entry name" value="Nitrogenase molybdenum iron protein domain"/>
    <property type="match status" value="2"/>
</dbReference>
<proteinExistence type="inferred from homology"/>
<dbReference type="InterPro" id="IPR020449">
    <property type="entry name" value="Tscrpt_reg_AraC-type_HTH"/>
</dbReference>
<evidence type="ECO:0000313" key="11">
    <source>
        <dbReference type="Proteomes" id="UP000256977"/>
    </source>
</evidence>
<dbReference type="EMBL" id="QRDZ01000009">
    <property type="protein sequence ID" value="RED77565.1"/>
    <property type="molecule type" value="Genomic_DNA"/>
</dbReference>
<dbReference type="Pfam" id="PF01497">
    <property type="entry name" value="Peripla_BP_2"/>
    <property type="match status" value="1"/>
</dbReference>
<evidence type="ECO:0000259" key="9">
    <source>
        <dbReference type="PROSITE" id="PS50983"/>
    </source>
</evidence>
<dbReference type="SMART" id="SM00342">
    <property type="entry name" value="HTH_ARAC"/>
    <property type="match status" value="1"/>
</dbReference>
<evidence type="ECO:0000313" key="10">
    <source>
        <dbReference type="EMBL" id="RED77565.1"/>
    </source>
</evidence>
<dbReference type="InterPro" id="IPR002491">
    <property type="entry name" value="ABC_transptr_periplasmic_BD"/>
</dbReference>
<evidence type="ECO:0000256" key="4">
    <source>
        <dbReference type="ARBA" id="ARBA00022729"/>
    </source>
</evidence>
<dbReference type="PANTHER" id="PTHR30532">
    <property type="entry name" value="IRON III DICITRATE-BINDING PERIPLASMIC PROTEIN"/>
    <property type="match status" value="1"/>
</dbReference>
<dbReference type="SUPFAM" id="SSF46689">
    <property type="entry name" value="Homeodomain-like"/>
    <property type="match status" value="2"/>
</dbReference>
<keyword evidence="7" id="KW-0804">Transcription</keyword>
<comment type="caution">
    <text evidence="10">The sequence shown here is derived from an EMBL/GenBank/DDBJ whole genome shotgun (WGS) entry which is preliminary data.</text>
</comment>
<dbReference type="Proteomes" id="UP000256977">
    <property type="component" value="Unassembled WGS sequence"/>
</dbReference>
<feature type="domain" description="HTH araC/xylS-type" evidence="8">
    <location>
        <begin position="176"/>
        <end position="274"/>
    </location>
</feature>
<evidence type="ECO:0000256" key="2">
    <source>
        <dbReference type="ARBA" id="ARBA00008814"/>
    </source>
</evidence>
<evidence type="ECO:0000256" key="6">
    <source>
        <dbReference type="ARBA" id="ARBA00023125"/>
    </source>
</evidence>
<dbReference type="InterPro" id="IPR009057">
    <property type="entry name" value="Homeodomain-like_sf"/>
</dbReference>
<dbReference type="InterPro" id="IPR018060">
    <property type="entry name" value="HTH_AraC"/>
</dbReference>
<dbReference type="InterPro" id="IPR051313">
    <property type="entry name" value="Bact_iron-sidero_bind"/>
</dbReference>
<comment type="similarity">
    <text evidence="2">Belongs to the bacterial solute-binding protein 8 family.</text>
</comment>
<evidence type="ECO:0000259" key="8">
    <source>
        <dbReference type="PROSITE" id="PS01124"/>
    </source>
</evidence>
<keyword evidence="11" id="KW-1185">Reference proteome</keyword>
<dbReference type="GO" id="GO:0043565">
    <property type="term" value="F:sequence-specific DNA binding"/>
    <property type="evidence" value="ECO:0007669"/>
    <property type="project" value="InterPro"/>
</dbReference>
<dbReference type="CDD" id="cd01146">
    <property type="entry name" value="FhuD"/>
    <property type="match status" value="1"/>
</dbReference>
<dbReference type="InterPro" id="IPR018062">
    <property type="entry name" value="HTH_AraC-typ_CS"/>
</dbReference>
<accession>A0A3D9JUG6</accession>
<dbReference type="GO" id="GO:0030288">
    <property type="term" value="C:outer membrane-bounded periplasmic space"/>
    <property type="evidence" value="ECO:0007669"/>
    <property type="project" value="TreeGrafter"/>
</dbReference>
<dbReference type="SUPFAM" id="SSF53807">
    <property type="entry name" value="Helical backbone' metal receptor"/>
    <property type="match status" value="1"/>
</dbReference>
<keyword evidence="3" id="KW-0813">Transport</keyword>
<dbReference type="Pfam" id="PF12833">
    <property type="entry name" value="HTH_18"/>
    <property type="match status" value="1"/>
</dbReference>
<evidence type="ECO:0000256" key="1">
    <source>
        <dbReference type="ARBA" id="ARBA00004196"/>
    </source>
</evidence>
<evidence type="ECO:0000256" key="3">
    <source>
        <dbReference type="ARBA" id="ARBA00022448"/>
    </source>
</evidence>
<evidence type="ECO:0000256" key="5">
    <source>
        <dbReference type="ARBA" id="ARBA00023015"/>
    </source>
</evidence>
<protein>
    <submittedName>
        <fullName evidence="10">Iron complex transport system substrate-binding protein</fullName>
    </submittedName>
</protein>
<dbReference type="PROSITE" id="PS00041">
    <property type="entry name" value="HTH_ARAC_FAMILY_1"/>
    <property type="match status" value="1"/>
</dbReference>
<dbReference type="GO" id="GO:0003700">
    <property type="term" value="F:DNA-binding transcription factor activity"/>
    <property type="evidence" value="ECO:0007669"/>
    <property type="project" value="InterPro"/>
</dbReference>
<comment type="subcellular location">
    <subcellularLocation>
        <location evidence="1">Cell envelope</location>
    </subcellularLocation>
</comment>
<dbReference type="PROSITE" id="PS50983">
    <property type="entry name" value="FE_B12_PBP"/>
    <property type="match status" value="1"/>
</dbReference>
<evidence type="ECO:0000256" key="7">
    <source>
        <dbReference type="ARBA" id="ARBA00023163"/>
    </source>
</evidence>
<dbReference type="PROSITE" id="PS01124">
    <property type="entry name" value="HTH_ARAC_FAMILY_2"/>
    <property type="match status" value="1"/>
</dbReference>
<keyword evidence="4" id="KW-0732">Signal</keyword>
<sequence>MELLQQLSLWNDTAIRLLDVQRLSVLPGNDLRNYSLPANLLFFTRNGHGKLLVDGTSYTVAPFFVCHAGKDAVINLAATAEPIEYIAIYYSAELLHSAARDPAFRYEERHALQLSFGFSPAKRLSHHQIVEQIEHKWSARQGLESFHAHALLQSLLYELLKQLQTEGYQTPTEAVSLVAKHIDANYNKPLKLETMAELVHCSSRQLQRWFKQQKQLGPMEYVIKVRMDHAAQLLQHTSATVQEIALSVGYRDMYYFSNAFKKYYGTAPQDYRRAAAAIQVHALPASAARDGAVSSYRANDGLVVRHAKGELRLQRSPKRIAVLDVQYADQLITLNELPAGSVGIGGSVISCFPDYLQIRLGQFRALGTCEQPDLEAIASLQPDLIVCTQMHEELYGQLSRLAPTLMFHRNEDWRKMLSLFGDLTGKRHEADKMLQEYRDKTARLSDKLAAKLQGQRVALIRPRDTFIRLHTVIHRTGAILYEDLGLPAPFFIAGDFVSDTAYHISLESLPEVNANHYFLLSNEMFKERVSDMQRSVVWNSLSAVKKRHVYTVDASSWIGSYGPMGINRIVDDVAQSLLA</sequence>
<gene>
    <name evidence="10" type="ORF">DFP98_109176</name>
</gene>
<dbReference type="GO" id="GO:1901678">
    <property type="term" value="P:iron coordination entity transport"/>
    <property type="evidence" value="ECO:0007669"/>
    <property type="project" value="UniProtKB-ARBA"/>
</dbReference>
<organism evidence="10 11">
    <name type="scientific">Cohnella phaseoli</name>
    <dbReference type="NCBI Taxonomy" id="456490"/>
    <lineage>
        <taxon>Bacteria</taxon>
        <taxon>Bacillati</taxon>
        <taxon>Bacillota</taxon>
        <taxon>Bacilli</taxon>
        <taxon>Bacillales</taxon>
        <taxon>Paenibacillaceae</taxon>
        <taxon>Cohnella</taxon>
    </lineage>
</organism>
<keyword evidence="5" id="KW-0805">Transcription regulation</keyword>
<reference evidence="10 11" key="1">
    <citation type="submission" date="2018-07" db="EMBL/GenBank/DDBJ databases">
        <title>Genomic Encyclopedia of Type Strains, Phase III (KMG-III): the genomes of soil and plant-associated and newly described type strains.</title>
        <authorList>
            <person name="Whitman W."/>
        </authorList>
    </citation>
    <scope>NUCLEOTIDE SEQUENCE [LARGE SCALE GENOMIC DNA]</scope>
    <source>
        <strain evidence="10 11">CECT 7287</strain>
    </source>
</reference>
<keyword evidence="6" id="KW-0238">DNA-binding</keyword>
<dbReference type="PANTHER" id="PTHR30532:SF1">
    <property type="entry name" value="IRON(3+)-HYDROXAMATE-BINDING PROTEIN FHUD"/>
    <property type="match status" value="1"/>
</dbReference>
<name>A0A3D9JUG6_9BACL</name>
<dbReference type="RefSeq" id="WP_220377094.1">
    <property type="nucleotide sequence ID" value="NZ_QRDZ01000009.1"/>
</dbReference>
<dbReference type="Gene3D" id="1.10.10.60">
    <property type="entry name" value="Homeodomain-like"/>
    <property type="match status" value="2"/>
</dbReference>